<evidence type="ECO:0000259" key="4">
    <source>
        <dbReference type="PROSITE" id="PS51186"/>
    </source>
</evidence>
<dbReference type="Gene3D" id="3.40.630.30">
    <property type="match status" value="1"/>
</dbReference>
<proteinExistence type="inferred from homology"/>
<name>A0A2T2YH08_9BACT</name>
<dbReference type="PROSITE" id="PS51186">
    <property type="entry name" value="GNAT"/>
    <property type="match status" value="1"/>
</dbReference>
<keyword evidence="2 5" id="KW-0808">Transferase</keyword>
<dbReference type="FunFam" id="3.40.630.30:FF:000064">
    <property type="entry name" value="GNAT family acetyltransferase"/>
    <property type="match status" value="1"/>
</dbReference>
<evidence type="ECO:0000313" key="5">
    <source>
        <dbReference type="EMBL" id="PSR54797.1"/>
    </source>
</evidence>
<accession>A0A2T2YH08</accession>
<dbReference type="AlphaFoldDB" id="A0A2T2YH08"/>
<dbReference type="OrthoDB" id="9805924at2"/>
<dbReference type="Proteomes" id="UP000240357">
    <property type="component" value="Unassembled WGS sequence"/>
</dbReference>
<dbReference type="SUPFAM" id="SSF55729">
    <property type="entry name" value="Acyl-CoA N-acyltransferases (Nat)"/>
    <property type="match status" value="1"/>
</dbReference>
<sequence length="160" mass="18399">MNISIRRGTPADLPQVYALIQELAVYEKAPHEVTNTLADMQEDGFGSNPVFEFIVAEANDTVIGLCLYYMAYSTWKGRMLYLEDLVITEAYRRYGVGKKLFDAFARRALELKVKRLKWQVLEWNEPAIRFYRKLNANLDSEWINCNMTAEQIAAYIAGDG</sequence>
<gene>
    <name evidence="5" type="ORF">AHMF7605_15435</name>
</gene>
<dbReference type="CDD" id="cd04301">
    <property type="entry name" value="NAT_SF"/>
    <property type="match status" value="1"/>
</dbReference>
<keyword evidence="3" id="KW-0012">Acyltransferase</keyword>
<dbReference type="InterPro" id="IPR016181">
    <property type="entry name" value="Acyl_CoA_acyltransferase"/>
</dbReference>
<dbReference type="InterPro" id="IPR051016">
    <property type="entry name" value="Diverse_Substrate_AcTransf"/>
</dbReference>
<organism evidence="5 6">
    <name type="scientific">Adhaeribacter arboris</name>
    <dbReference type="NCBI Taxonomy" id="2072846"/>
    <lineage>
        <taxon>Bacteria</taxon>
        <taxon>Pseudomonadati</taxon>
        <taxon>Bacteroidota</taxon>
        <taxon>Cytophagia</taxon>
        <taxon>Cytophagales</taxon>
        <taxon>Hymenobacteraceae</taxon>
        <taxon>Adhaeribacter</taxon>
    </lineage>
</organism>
<evidence type="ECO:0000256" key="2">
    <source>
        <dbReference type="ARBA" id="ARBA00022679"/>
    </source>
</evidence>
<protein>
    <submittedName>
        <fullName evidence="5">GNAT family N-acetyltransferase</fullName>
    </submittedName>
</protein>
<comment type="caution">
    <text evidence="5">The sequence shown here is derived from an EMBL/GenBank/DDBJ whole genome shotgun (WGS) entry which is preliminary data.</text>
</comment>
<dbReference type="Pfam" id="PF00583">
    <property type="entry name" value="Acetyltransf_1"/>
    <property type="match status" value="1"/>
</dbReference>
<evidence type="ECO:0000256" key="1">
    <source>
        <dbReference type="ARBA" id="ARBA00008694"/>
    </source>
</evidence>
<dbReference type="PANTHER" id="PTHR10545">
    <property type="entry name" value="DIAMINE N-ACETYLTRANSFERASE"/>
    <property type="match status" value="1"/>
</dbReference>
<feature type="domain" description="N-acetyltransferase" evidence="4">
    <location>
        <begin position="3"/>
        <end position="160"/>
    </location>
</feature>
<dbReference type="PANTHER" id="PTHR10545:SF29">
    <property type="entry name" value="GH14572P-RELATED"/>
    <property type="match status" value="1"/>
</dbReference>
<evidence type="ECO:0000313" key="6">
    <source>
        <dbReference type="Proteomes" id="UP000240357"/>
    </source>
</evidence>
<evidence type="ECO:0000256" key="3">
    <source>
        <dbReference type="ARBA" id="ARBA00023315"/>
    </source>
</evidence>
<keyword evidence="6" id="KW-1185">Reference proteome</keyword>
<dbReference type="InterPro" id="IPR000182">
    <property type="entry name" value="GNAT_dom"/>
</dbReference>
<comment type="similarity">
    <text evidence="1">Belongs to the acetyltransferase family.</text>
</comment>
<dbReference type="RefSeq" id="WP_106930804.1">
    <property type="nucleotide sequence ID" value="NZ_PYFT01000001.1"/>
</dbReference>
<dbReference type="GO" id="GO:0008080">
    <property type="term" value="F:N-acetyltransferase activity"/>
    <property type="evidence" value="ECO:0007669"/>
    <property type="project" value="TreeGrafter"/>
</dbReference>
<dbReference type="EMBL" id="PYFT01000001">
    <property type="protein sequence ID" value="PSR54797.1"/>
    <property type="molecule type" value="Genomic_DNA"/>
</dbReference>
<reference evidence="5 6" key="1">
    <citation type="submission" date="2018-03" db="EMBL/GenBank/DDBJ databases">
        <title>Adhaeribacter sp. HMF7605 Genome sequencing and assembly.</title>
        <authorList>
            <person name="Kang H."/>
            <person name="Kang J."/>
            <person name="Cha I."/>
            <person name="Kim H."/>
            <person name="Joh K."/>
        </authorList>
    </citation>
    <scope>NUCLEOTIDE SEQUENCE [LARGE SCALE GENOMIC DNA]</scope>
    <source>
        <strain evidence="5 6">HMF7605</strain>
    </source>
</reference>